<keyword evidence="5" id="KW-1185">Reference proteome</keyword>
<sequence>MHSNGQQHKVAIHATARSKLHARSLHVFGEFKQITPLVNFLSLRVLDIREGYSSNSCCFWLEKNQIKNIGSLSQLRYLRLDSSKLTELPEEVGMLRYLETLDLRHCNSLTVLPSTMVRLRKLVHLLVRQRLMLHSDMLGRMHALEVVSAVSNVDIPMKFAEELGNLTNLRKIHMPCSVALLQAKNGGYAEAFVEILVSSLNELGKYNLKYLRISGSVGENMFRDTCCAFPHLQDLEICTLIERIPKGMASLNNIVRLLIKVRLFDEEDLHLLMGMPSLTHLELTLYHRIGVRKKHTIGSNGFKLLKVLHYEIALSPGTGISFAPGALPALRWLHLSWTARDVMSRHCDGANLGIEHLSGLAQLHVETNCRCATVGEVQAVEASIEKAIALHPNRCTLQAHVRRECAHYIYKDDKERNMESDEDTTGDSDEQEDQVTWREKRLSNSAILRVCKWPDE</sequence>
<gene>
    <name evidence="4" type="ORF">C2845_PM18G14860</name>
</gene>
<dbReference type="AlphaFoldDB" id="A0A3L6PJZ0"/>
<evidence type="ECO:0000256" key="2">
    <source>
        <dbReference type="SAM" id="MobiDB-lite"/>
    </source>
</evidence>
<evidence type="ECO:0000256" key="1">
    <source>
        <dbReference type="ARBA" id="ARBA00022737"/>
    </source>
</evidence>
<name>A0A3L6PJZ0_PANMI</name>
<protein>
    <submittedName>
        <fullName evidence="4">Disease resistance protein RPH8A</fullName>
    </submittedName>
</protein>
<keyword evidence="1" id="KW-0677">Repeat</keyword>
<dbReference type="STRING" id="4540.A0A3L6PJZ0"/>
<dbReference type="InterPro" id="IPR055414">
    <property type="entry name" value="LRR_R13L4/SHOC2-like"/>
</dbReference>
<dbReference type="PANTHER" id="PTHR47186:SF45">
    <property type="entry name" value="DISEASE RESISTANCE RPP13-LIKE PROTEIN 1"/>
    <property type="match status" value="1"/>
</dbReference>
<dbReference type="EMBL" id="PQIB02000017">
    <property type="protein sequence ID" value="RLM57945.1"/>
    <property type="molecule type" value="Genomic_DNA"/>
</dbReference>
<dbReference type="Pfam" id="PF23598">
    <property type="entry name" value="LRR_14"/>
    <property type="match status" value="1"/>
</dbReference>
<reference evidence="5" key="1">
    <citation type="journal article" date="2019" name="Nat. Commun.">
        <title>The genome of broomcorn millet.</title>
        <authorList>
            <person name="Zou C."/>
            <person name="Miki D."/>
            <person name="Li D."/>
            <person name="Tang Q."/>
            <person name="Xiao L."/>
            <person name="Rajput S."/>
            <person name="Deng P."/>
            <person name="Jia W."/>
            <person name="Huang R."/>
            <person name="Zhang M."/>
            <person name="Sun Y."/>
            <person name="Hu J."/>
            <person name="Fu X."/>
            <person name="Schnable P.S."/>
            <person name="Li F."/>
            <person name="Zhang H."/>
            <person name="Feng B."/>
            <person name="Zhu X."/>
            <person name="Liu R."/>
            <person name="Schnable J.C."/>
            <person name="Zhu J.-K."/>
            <person name="Zhang H."/>
        </authorList>
    </citation>
    <scope>NUCLEOTIDE SEQUENCE [LARGE SCALE GENOMIC DNA]</scope>
</reference>
<dbReference type="PANTHER" id="PTHR47186">
    <property type="entry name" value="LEUCINE-RICH REPEAT-CONTAINING PROTEIN 57"/>
    <property type="match status" value="1"/>
</dbReference>
<feature type="compositionally biased region" description="Acidic residues" evidence="2">
    <location>
        <begin position="420"/>
        <end position="433"/>
    </location>
</feature>
<dbReference type="Proteomes" id="UP000275267">
    <property type="component" value="Unassembled WGS sequence"/>
</dbReference>
<dbReference type="InterPro" id="IPR032675">
    <property type="entry name" value="LRR_dom_sf"/>
</dbReference>
<feature type="domain" description="Disease resistance R13L4/SHOC-2-like LRR" evidence="3">
    <location>
        <begin position="21"/>
        <end position="397"/>
    </location>
</feature>
<comment type="caution">
    <text evidence="4">The sequence shown here is derived from an EMBL/GenBank/DDBJ whole genome shotgun (WGS) entry which is preliminary data.</text>
</comment>
<organism evidence="4 5">
    <name type="scientific">Panicum miliaceum</name>
    <name type="common">Proso millet</name>
    <name type="synonym">Broomcorn millet</name>
    <dbReference type="NCBI Taxonomy" id="4540"/>
    <lineage>
        <taxon>Eukaryota</taxon>
        <taxon>Viridiplantae</taxon>
        <taxon>Streptophyta</taxon>
        <taxon>Embryophyta</taxon>
        <taxon>Tracheophyta</taxon>
        <taxon>Spermatophyta</taxon>
        <taxon>Magnoliopsida</taxon>
        <taxon>Liliopsida</taxon>
        <taxon>Poales</taxon>
        <taxon>Poaceae</taxon>
        <taxon>PACMAD clade</taxon>
        <taxon>Panicoideae</taxon>
        <taxon>Panicodae</taxon>
        <taxon>Paniceae</taxon>
        <taxon>Panicinae</taxon>
        <taxon>Panicum</taxon>
        <taxon>Panicum sect. Panicum</taxon>
    </lineage>
</organism>
<evidence type="ECO:0000313" key="4">
    <source>
        <dbReference type="EMBL" id="RLM57945.1"/>
    </source>
</evidence>
<accession>A0A3L6PJZ0</accession>
<proteinExistence type="predicted"/>
<evidence type="ECO:0000259" key="3">
    <source>
        <dbReference type="Pfam" id="PF23598"/>
    </source>
</evidence>
<dbReference type="Gene3D" id="3.80.10.10">
    <property type="entry name" value="Ribonuclease Inhibitor"/>
    <property type="match status" value="1"/>
</dbReference>
<evidence type="ECO:0000313" key="5">
    <source>
        <dbReference type="Proteomes" id="UP000275267"/>
    </source>
</evidence>
<dbReference type="OrthoDB" id="593420at2759"/>
<feature type="region of interest" description="Disordered" evidence="2">
    <location>
        <begin position="416"/>
        <end position="437"/>
    </location>
</feature>
<dbReference type="SUPFAM" id="SSF52058">
    <property type="entry name" value="L domain-like"/>
    <property type="match status" value="1"/>
</dbReference>